<keyword evidence="4" id="KW-0804">Transcription</keyword>
<dbReference type="InterPro" id="IPR000847">
    <property type="entry name" value="LysR_HTH_N"/>
</dbReference>
<comment type="caution">
    <text evidence="6">The sequence shown here is derived from an EMBL/GenBank/DDBJ whole genome shotgun (WGS) entry which is preliminary data.</text>
</comment>
<dbReference type="InterPro" id="IPR005119">
    <property type="entry name" value="LysR_subst-bd"/>
</dbReference>
<dbReference type="Gene3D" id="1.10.10.10">
    <property type="entry name" value="Winged helix-like DNA-binding domain superfamily/Winged helix DNA-binding domain"/>
    <property type="match status" value="2"/>
</dbReference>
<evidence type="ECO:0000256" key="4">
    <source>
        <dbReference type="ARBA" id="ARBA00023163"/>
    </source>
</evidence>
<feature type="domain" description="HTH lysR-type" evidence="5">
    <location>
        <begin position="13"/>
        <end position="70"/>
    </location>
</feature>
<dbReference type="RefSeq" id="WP_281044569.1">
    <property type="nucleotide sequence ID" value="NZ_JARYGZ010000001.1"/>
</dbReference>
<sequence>MATALPADRFDEISFRQLRILQSISDVKSVRGASDACNISQPGLTQSLAKLERRVGCELVSRGSQRSVLNDLGAIFLKRVNRLFDQAEAALRGFTGAKDPDDIRSRLNRLSRSQLRSLIYLAESASFADAARLIGIAPATLQRSVRDIELNLRRPLVNRSSSGLLMIPQAVDFARGMKLALQEIGWGLHEIRTGPGDWSSSITIGSMPSGGTYLLSAALNEFAARRAECAVQVVVESSASLVRSLRAGDVDLIVGTILDNEGPDLASRPFARTPYVIVGRQGHPLARADNVGVEDLAAHDWLVGARGSSRRKIFDTLLGDRTASCSRIEISALPGLRTLLASSDRLALMTSFEIDQDMDGLSVVPFPVPPPAPYIGVTMRANWLPTRSHEEFVQIIQRYALLNVMNCAPATYGNLNQVNLGAARPRSAQGSSLGCTSP</sequence>
<dbReference type="SUPFAM" id="SSF46785">
    <property type="entry name" value="Winged helix' DNA-binding domain"/>
    <property type="match status" value="2"/>
</dbReference>
<dbReference type="InterPro" id="IPR036388">
    <property type="entry name" value="WH-like_DNA-bd_sf"/>
</dbReference>
<dbReference type="Pfam" id="PF03466">
    <property type="entry name" value="LysR_substrate"/>
    <property type="match status" value="1"/>
</dbReference>
<evidence type="ECO:0000256" key="3">
    <source>
        <dbReference type="ARBA" id="ARBA00023125"/>
    </source>
</evidence>
<dbReference type="Gene3D" id="3.40.190.10">
    <property type="entry name" value="Periplasmic binding protein-like II"/>
    <property type="match status" value="2"/>
</dbReference>
<keyword evidence="2" id="KW-0805">Transcription regulation</keyword>
<accession>A0ABT6N1X0</accession>
<comment type="similarity">
    <text evidence="1">Belongs to the LysR transcriptional regulatory family.</text>
</comment>
<dbReference type="PROSITE" id="PS50931">
    <property type="entry name" value="HTH_LYSR"/>
    <property type="match status" value="1"/>
</dbReference>
<keyword evidence="7" id="KW-1185">Reference proteome</keyword>
<reference evidence="6" key="1">
    <citation type="submission" date="2023-04" db="EMBL/GenBank/DDBJ databases">
        <title>Sphingomonas sp. MAHUQ-71 isolated from rice field.</title>
        <authorList>
            <person name="Huq M.A."/>
        </authorList>
    </citation>
    <scope>NUCLEOTIDE SEQUENCE</scope>
    <source>
        <strain evidence="6">MAHUQ-71</strain>
    </source>
</reference>
<keyword evidence="3" id="KW-0238">DNA-binding</keyword>
<gene>
    <name evidence="6" type="ORF">QGN17_11185</name>
</gene>
<dbReference type="PANTHER" id="PTHR30346">
    <property type="entry name" value="TRANSCRIPTIONAL DUAL REGULATOR HCAR-RELATED"/>
    <property type="match status" value="1"/>
</dbReference>
<evidence type="ECO:0000256" key="1">
    <source>
        <dbReference type="ARBA" id="ARBA00009437"/>
    </source>
</evidence>
<evidence type="ECO:0000259" key="5">
    <source>
        <dbReference type="PROSITE" id="PS50931"/>
    </source>
</evidence>
<dbReference type="SUPFAM" id="SSF53850">
    <property type="entry name" value="Periplasmic binding protein-like II"/>
    <property type="match status" value="1"/>
</dbReference>
<evidence type="ECO:0000313" key="7">
    <source>
        <dbReference type="Proteomes" id="UP001160625"/>
    </source>
</evidence>
<evidence type="ECO:0000256" key="2">
    <source>
        <dbReference type="ARBA" id="ARBA00023015"/>
    </source>
</evidence>
<dbReference type="EMBL" id="JARYGZ010000001">
    <property type="protein sequence ID" value="MDH7639294.1"/>
    <property type="molecule type" value="Genomic_DNA"/>
</dbReference>
<dbReference type="InterPro" id="IPR036390">
    <property type="entry name" value="WH_DNA-bd_sf"/>
</dbReference>
<protein>
    <submittedName>
        <fullName evidence="6">LysR substrate-binding domain-containing protein</fullName>
    </submittedName>
</protein>
<name>A0ABT6N1X0_9SPHN</name>
<organism evidence="6 7">
    <name type="scientific">Sphingomonas oryzagri</name>
    <dbReference type="NCBI Taxonomy" id="3042314"/>
    <lineage>
        <taxon>Bacteria</taxon>
        <taxon>Pseudomonadati</taxon>
        <taxon>Pseudomonadota</taxon>
        <taxon>Alphaproteobacteria</taxon>
        <taxon>Sphingomonadales</taxon>
        <taxon>Sphingomonadaceae</taxon>
        <taxon>Sphingomonas</taxon>
    </lineage>
</organism>
<proteinExistence type="inferred from homology"/>
<dbReference type="PANTHER" id="PTHR30346:SF9">
    <property type="entry name" value="LYSR FAMILY TRANSCRIPTIONAL REGULATOR"/>
    <property type="match status" value="1"/>
</dbReference>
<dbReference type="Proteomes" id="UP001160625">
    <property type="component" value="Unassembled WGS sequence"/>
</dbReference>
<evidence type="ECO:0000313" key="6">
    <source>
        <dbReference type="EMBL" id="MDH7639294.1"/>
    </source>
</evidence>
<dbReference type="Pfam" id="PF00126">
    <property type="entry name" value="HTH_1"/>
    <property type="match status" value="2"/>
</dbReference>